<dbReference type="InterPro" id="IPR045275">
    <property type="entry name" value="MscS_archaea/bacteria_type"/>
</dbReference>
<evidence type="ECO:0000256" key="4">
    <source>
        <dbReference type="ARBA" id="ARBA00022692"/>
    </source>
</evidence>
<evidence type="ECO:0000256" key="6">
    <source>
        <dbReference type="ARBA" id="ARBA00023136"/>
    </source>
</evidence>
<dbReference type="InterPro" id="IPR049142">
    <property type="entry name" value="MS_channel_1st"/>
</dbReference>
<dbReference type="RefSeq" id="WP_013388945.1">
    <property type="nucleotide sequence ID" value="NC_014633.1"/>
</dbReference>
<dbReference type="InterPro" id="IPR008910">
    <property type="entry name" value="MSC_TM_helix"/>
</dbReference>
<feature type="transmembrane region" description="Helical" evidence="7">
    <location>
        <begin position="85"/>
        <end position="115"/>
    </location>
</feature>
<feature type="domain" description="Mechanosensitive ion channel MscS C-terminal" evidence="9">
    <location>
        <begin position="174"/>
        <end position="256"/>
    </location>
</feature>
<keyword evidence="12" id="KW-1185">Reference proteome</keyword>
<protein>
    <submittedName>
        <fullName evidence="11">MscS Mechanosensitive ion channel</fullName>
    </submittedName>
</protein>
<dbReference type="Pfam" id="PF21082">
    <property type="entry name" value="MS_channel_3rd"/>
    <property type="match status" value="1"/>
</dbReference>
<dbReference type="Pfam" id="PF21088">
    <property type="entry name" value="MS_channel_1st"/>
    <property type="match status" value="1"/>
</dbReference>
<dbReference type="PANTHER" id="PTHR30221:SF1">
    <property type="entry name" value="SMALL-CONDUCTANCE MECHANOSENSITIVE CHANNEL"/>
    <property type="match status" value="1"/>
</dbReference>
<dbReference type="SUPFAM" id="SSF50182">
    <property type="entry name" value="Sm-like ribonucleoproteins"/>
    <property type="match status" value="1"/>
</dbReference>
<feature type="domain" description="Mechanosensitive ion channel transmembrane helices 2/3" evidence="10">
    <location>
        <begin position="61"/>
        <end position="100"/>
    </location>
</feature>
<name>E3HBW0_ILYPC</name>
<sequence length="272" mass="30546">MENMKLFITSNFADLFMKLLGAIVIFIIGKFVINNIMALVHKAMYKRKTDPMVHSFAVSCLRSLSYVILVIITASVVGIQMTSLVAILGAATFAVGLALQGSLSNFAGGVLILIFKPFEIGHYIEAAGHSGTVEGIQIFYTVLNTPDNKKIIIPNGELSNNSLINYSKNDKRRVDIDFGISYGDDFKKAISFLNEIAHSHEKVLKDDPITIRVKELGDSSVNITYRVWCRTADYWTVYFDSIEKAKEIFDREKIEIPFPQMDVNFNPKNMEK</sequence>
<evidence type="ECO:0000313" key="12">
    <source>
        <dbReference type="Proteomes" id="UP000006875"/>
    </source>
</evidence>
<accession>E3HBW0</accession>
<dbReference type="OrthoDB" id="9809206at2"/>
<dbReference type="SUPFAM" id="SSF82861">
    <property type="entry name" value="Mechanosensitive channel protein MscS (YggB), transmembrane region"/>
    <property type="match status" value="1"/>
</dbReference>
<dbReference type="Pfam" id="PF00924">
    <property type="entry name" value="MS_channel_2nd"/>
    <property type="match status" value="1"/>
</dbReference>
<evidence type="ECO:0000256" key="2">
    <source>
        <dbReference type="ARBA" id="ARBA00008017"/>
    </source>
</evidence>
<dbReference type="InterPro" id="IPR006685">
    <property type="entry name" value="MscS_channel_2nd"/>
</dbReference>
<dbReference type="InterPro" id="IPR011014">
    <property type="entry name" value="MscS_channel_TM-2"/>
</dbReference>
<dbReference type="InterPro" id="IPR023408">
    <property type="entry name" value="MscS_beta-dom_sf"/>
</dbReference>
<dbReference type="InterPro" id="IPR010920">
    <property type="entry name" value="LSM_dom_sf"/>
</dbReference>
<evidence type="ECO:0000259" key="8">
    <source>
        <dbReference type="Pfam" id="PF00924"/>
    </source>
</evidence>
<evidence type="ECO:0000256" key="5">
    <source>
        <dbReference type="ARBA" id="ARBA00022989"/>
    </source>
</evidence>
<keyword evidence="3" id="KW-1003">Cell membrane</keyword>
<dbReference type="KEGG" id="ipo:Ilyop_2527"/>
<keyword evidence="6 7" id="KW-0472">Membrane</keyword>
<reference evidence="11 12" key="1">
    <citation type="journal article" date="2010" name="Stand. Genomic Sci.">
        <title>Complete genome sequence of Ilyobacter polytropus type strain (CuHbu1).</title>
        <authorList>
            <person name="Sikorski J."/>
            <person name="Chertkov O."/>
            <person name="Lapidus A."/>
            <person name="Nolan M."/>
            <person name="Lucas S."/>
            <person name="Del Rio T.G."/>
            <person name="Tice H."/>
            <person name="Cheng J.F."/>
            <person name="Tapia R."/>
            <person name="Han C."/>
            <person name="Goodwin L."/>
            <person name="Pitluck S."/>
            <person name="Liolios K."/>
            <person name="Ivanova N."/>
            <person name="Mavromatis K."/>
            <person name="Mikhailova N."/>
            <person name="Pati A."/>
            <person name="Chen A."/>
            <person name="Palaniappan K."/>
            <person name="Land M."/>
            <person name="Hauser L."/>
            <person name="Chang Y.J."/>
            <person name="Jeffries C.D."/>
            <person name="Brambilla E."/>
            <person name="Yasawong M."/>
            <person name="Rohde M."/>
            <person name="Pukall R."/>
            <person name="Spring S."/>
            <person name="Goker M."/>
            <person name="Woyke T."/>
            <person name="Bristow J."/>
            <person name="Eisen J.A."/>
            <person name="Markowitz V."/>
            <person name="Hugenholtz P."/>
            <person name="Kyrpides N.C."/>
            <person name="Klenk H.P."/>
        </authorList>
    </citation>
    <scope>NUCLEOTIDE SEQUENCE [LARGE SCALE GENOMIC DNA]</scope>
    <source>
        <strain evidence="12">ATCC 51220 / DSM 2926 / LMG 16218 / CuHBu1</strain>
        <plasmid evidence="12">pILYOP01</plasmid>
    </source>
</reference>
<evidence type="ECO:0000256" key="7">
    <source>
        <dbReference type="SAM" id="Phobius"/>
    </source>
</evidence>
<evidence type="ECO:0000256" key="3">
    <source>
        <dbReference type="ARBA" id="ARBA00022475"/>
    </source>
</evidence>
<feature type="transmembrane region" description="Helical" evidence="7">
    <location>
        <begin position="20"/>
        <end position="40"/>
    </location>
</feature>
<dbReference type="Gene3D" id="2.30.30.60">
    <property type="match status" value="1"/>
</dbReference>
<evidence type="ECO:0000259" key="9">
    <source>
        <dbReference type="Pfam" id="PF21082"/>
    </source>
</evidence>
<dbReference type="PROSITE" id="PS01246">
    <property type="entry name" value="UPF0003"/>
    <property type="match status" value="1"/>
</dbReference>
<dbReference type="AlphaFoldDB" id="E3HBW0"/>
<keyword evidence="4 7" id="KW-0812">Transmembrane</keyword>
<dbReference type="SUPFAM" id="SSF82689">
    <property type="entry name" value="Mechanosensitive channel protein MscS (YggB), C-terminal domain"/>
    <property type="match status" value="1"/>
</dbReference>
<dbReference type="PANTHER" id="PTHR30221">
    <property type="entry name" value="SMALL-CONDUCTANCE MECHANOSENSITIVE CHANNEL"/>
    <property type="match status" value="1"/>
</dbReference>
<dbReference type="GO" id="GO:0005886">
    <property type="term" value="C:plasma membrane"/>
    <property type="evidence" value="ECO:0007669"/>
    <property type="project" value="UniProtKB-SubCell"/>
</dbReference>
<dbReference type="InterPro" id="IPR011066">
    <property type="entry name" value="MscS_channel_C_sf"/>
</dbReference>
<dbReference type="EMBL" id="CP002282">
    <property type="protein sequence ID" value="ADO84286.1"/>
    <property type="molecule type" value="Genomic_DNA"/>
</dbReference>
<dbReference type="Gene3D" id="1.10.287.1260">
    <property type="match status" value="1"/>
</dbReference>
<dbReference type="Gene3D" id="3.30.70.100">
    <property type="match status" value="1"/>
</dbReference>
<geneLocation type="plasmid" evidence="11 12">
    <name>pILYOP01</name>
</geneLocation>
<dbReference type="InterPro" id="IPR049278">
    <property type="entry name" value="MS_channel_C"/>
</dbReference>
<gene>
    <name evidence="11" type="ordered locus">Ilyop_2527</name>
</gene>
<evidence type="ECO:0000259" key="10">
    <source>
        <dbReference type="Pfam" id="PF21088"/>
    </source>
</evidence>
<dbReference type="HOGENOM" id="CLU_037945_1_1_0"/>
<keyword evidence="11" id="KW-0614">Plasmid</keyword>
<dbReference type="Proteomes" id="UP000006875">
    <property type="component" value="Plasmid pILYOP01"/>
</dbReference>
<proteinExistence type="inferred from homology"/>
<feature type="domain" description="Mechanosensitive ion channel MscS" evidence="8">
    <location>
        <begin position="102"/>
        <end position="168"/>
    </location>
</feature>
<organism evidence="11 12">
    <name type="scientific">Ilyobacter polytropus (strain ATCC 51220 / DSM 2926 / LMG 16218 / CuHBu1)</name>
    <dbReference type="NCBI Taxonomy" id="572544"/>
    <lineage>
        <taxon>Bacteria</taxon>
        <taxon>Fusobacteriati</taxon>
        <taxon>Fusobacteriota</taxon>
        <taxon>Fusobacteriia</taxon>
        <taxon>Fusobacteriales</taxon>
        <taxon>Fusobacteriaceae</taxon>
        <taxon>Ilyobacter</taxon>
    </lineage>
</organism>
<dbReference type="Pfam" id="PF05552">
    <property type="entry name" value="MS_channel_1st_1"/>
    <property type="match status" value="1"/>
</dbReference>
<comment type="similarity">
    <text evidence="2">Belongs to the MscS (TC 1.A.23) family.</text>
</comment>
<evidence type="ECO:0000313" key="11">
    <source>
        <dbReference type="EMBL" id="ADO84286.1"/>
    </source>
</evidence>
<comment type="subcellular location">
    <subcellularLocation>
        <location evidence="1">Cell membrane</location>
        <topology evidence="1">Multi-pass membrane protein</topology>
    </subcellularLocation>
</comment>
<dbReference type="InterPro" id="IPR006686">
    <property type="entry name" value="MscS_channel_CS"/>
</dbReference>
<feature type="transmembrane region" description="Helical" evidence="7">
    <location>
        <begin position="52"/>
        <end position="79"/>
    </location>
</feature>
<dbReference type="GO" id="GO:0008381">
    <property type="term" value="F:mechanosensitive monoatomic ion channel activity"/>
    <property type="evidence" value="ECO:0007669"/>
    <property type="project" value="InterPro"/>
</dbReference>
<keyword evidence="5 7" id="KW-1133">Transmembrane helix</keyword>
<evidence type="ECO:0000256" key="1">
    <source>
        <dbReference type="ARBA" id="ARBA00004651"/>
    </source>
</evidence>